<gene>
    <name evidence="6" type="ORF">FE782_27195</name>
</gene>
<dbReference type="GO" id="GO:0030246">
    <property type="term" value="F:carbohydrate binding"/>
    <property type="evidence" value="ECO:0007669"/>
    <property type="project" value="TreeGrafter"/>
</dbReference>
<dbReference type="InterPro" id="IPR050555">
    <property type="entry name" value="Bact_Solute-Bind_Prot2"/>
</dbReference>
<feature type="domain" description="Periplasmic binding protein" evidence="5">
    <location>
        <begin position="66"/>
        <end position="323"/>
    </location>
</feature>
<dbReference type="PROSITE" id="PS51257">
    <property type="entry name" value="PROKAR_LIPOPROTEIN"/>
    <property type="match status" value="1"/>
</dbReference>
<organism evidence="6 7">
    <name type="scientific">Paenibacillus antri</name>
    <dbReference type="NCBI Taxonomy" id="2582848"/>
    <lineage>
        <taxon>Bacteria</taxon>
        <taxon>Bacillati</taxon>
        <taxon>Bacillota</taxon>
        <taxon>Bacilli</taxon>
        <taxon>Bacillales</taxon>
        <taxon>Paenibacillaceae</taxon>
        <taxon>Paenibacillus</taxon>
    </lineage>
</organism>
<accession>A0A5R9G4R6</accession>
<keyword evidence="7" id="KW-1185">Reference proteome</keyword>
<dbReference type="InterPro" id="IPR025997">
    <property type="entry name" value="SBP_2_dom"/>
</dbReference>
<evidence type="ECO:0000256" key="2">
    <source>
        <dbReference type="ARBA" id="ARBA00022729"/>
    </source>
</evidence>
<comment type="caution">
    <text evidence="6">The sequence shown here is derived from an EMBL/GenBank/DDBJ whole genome shotgun (WGS) entry which is preliminary data.</text>
</comment>
<dbReference type="InterPro" id="IPR028082">
    <property type="entry name" value="Peripla_BP_I"/>
</dbReference>
<dbReference type="GO" id="GO:0030288">
    <property type="term" value="C:outer membrane-bounded periplasmic space"/>
    <property type="evidence" value="ECO:0007669"/>
    <property type="project" value="TreeGrafter"/>
</dbReference>
<feature type="signal peptide" evidence="4">
    <location>
        <begin position="1"/>
        <end position="33"/>
    </location>
</feature>
<dbReference type="Proteomes" id="UP000309676">
    <property type="component" value="Unassembled WGS sequence"/>
</dbReference>
<comment type="subcellular location">
    <subcellularLocation>
        <location evidence="1">Cell envelope</location>
    </subcellularLocation>
</comment>
<proteinExistence type="predicted"/>
<dbReference type="OrthoDB" id="9769193at2"/>
<dbReference type="PANTHER" id="PTHR30036:SF1">
    <property type="entry name" value="D-XYLOSE-BINDING PERIPLASMIC PROTEIN"/>
    <property type="match status" value="1"/>
</dbReference>
<dbReference type="EMBL" id="VCIW01000024">
    <property type="protein sequence ID" value="TLS49130.1"/>
    <property type="molecule type" value="Genomic_DNA"/>
</dbReference>
<evidence type="ECO:0000256" key="4">
    <source>
        <dbReference type="SAM" id="SignalP"/>
    </source>
</evidence>
<feature type="region of interest" description="Disordered" evidence="3">
    <location>
        <begin position="39"/>
        <end position="63"/>
    </location>
</feature>
<name>A0A5R9G4R6_9BACL</name>
<dbReference type="Gene3D" id="3.40.50.2300">
    <property type="match status" value="2"/>
</dbReference>
<protein>
    <submittedName>
        <fullName evidence="6">Substrate-binding domain-containing protein</fullName>
    </submittedName>
</protein>
<keyword evidence="2 4" id="KW-0732">Signal</keyword>
<dbReference type="PANTHER" id="PTHR30036">
    <property type="entry name" value="D-XYLOSE-BINDING PERIPLASMIC PROTEIN"/>
    <property type="match status" value="1"/>
</dbReference>
<evidence type="ECO:0000313" key="7">
    <source>
        <dbReference type="Proteomes" id="UP000309676"/>
    </source>
</evidence>
<evidence type="ECO:0000259" key="5">
    <source>
        <dbReference type="Pfam" id="PF13407"/>
    </source>
</evidence>
<dbReference type="CDD" id="cd19991">
    <property type="entry name" value="PBP1_ABC_xylose_binding"/>
    <property type="match status" value="1"/>
</dbReference>
<evidence type="ECO:0000256" key="3">
    <source>
        <dbReference type="SAM" id="MobiDB-lite"/>
    </source>
</evidence>
<evidence type="ECO:0000256" key="1">
    <source>
        <dbReference type="ARBA" id="ARBA00004196"/>
    </source>
</evidence>
<sequence length="374" mass="39535">MKGGRTVNRSRVRGGTAWLALLLLASACLFVSCEENGDGGAASEPAPTAERPTDGESPPADGPVKIGFSMDTLLEERWRKDRDLFKAAAEALGAEVDILAADGDDALQIAQAETLISRGVDLLVIVPHNAEAMATIVQKAHAADVKVLAYDRLVRNANVDMYVSFDNVRVGELQAEAITKLAPRGNYAYIGGAETDNNARLLKQGVFNVLQPRIDSGDIRIVYDQWTENWEPANAFENMQAALEANGNAIDAVIAANDATADAVIEALATRGLAGKVPVAGQDADLTAAQHIVEGTQTMTVYKPIQSLAQAAAELAVKLASGAAVTANRSIPNGKADVPALLLAPIAVDRATIDDTIIADGFHSREDVYKNVKE</sequence>
<feature type="chain" id="PRO_5038953200" evidence="4">
    <location>
        <begin position="34"/>
        <end position="374"/>
    </location>
</feature>
<dbReference type="SUPFAM" id="SSF53822">
    <property type="entry name" value="Periplasmic binding protein-like I"/>
    <property type="match status" value="1"/>
</dbReference>
<reference evidence="6 7" key="1">
    <citation type="submission" date="2019-05" db="EMBL/GenBank/DDBJ databases">
        <authorList>
            <person name="Narsing Rao M.P."/>
            <person name="Li W.J."/>
        </authorList>
    </citation>
    <scope>NUCLEOTIDE SEQUENCE [LARGE SCALE GENOMIC DNA]</scope>
    <source>
        <strain evidence="6 7">SYSU_K30003</strain>
    </source>
</reference>
<dbReference type="Pfam" id="PF13407">
    <property type="entry name" value="Peripla_BP_4"/>
    <property type="match status" value="1"/>
</dbReference>
<evidence type="ECO:0000313" key="6">
    <source>
        <dbReference type="EMBL" id="TLS49130.1"/>
    </source>
</evidence>
<dbReference type="AlphaFoldDB" id="A0A5R9G4R6"/>